<keyword evidence="6" id="KW-0863">Zinc-finger</keyword>
<dbReference type="Pfam" id="PF13878">
    <property type="entry name" value="zf-C2H2_3"/>
    <property type="match status" value="1"/>
</dbReference>
<feature type="region of interest" description="Disordered" evidence="12">
    <location>
        <begin position="1"/>
        <end position="20"/>
    </location>
</feature>
<dbReference type="Pfam" id="PF13880">
    <property type="entry name" value="Acetyltransf_13"/>
    <property type="match status" value="1"/>
</dbReference>
<evidence type="ECO:0000256" key="7">
    <source>
        <dbReference type="ARBA" id="ARBA00022833"/>
    </source>
</evidence>
<evidence type="ECO:0000259" key="13">
    <source>
        <dbReference type="Pfam" id="PF13878"/>
    </source>
</evidence>
<comment type="similarity">
    <text evidence="2">Belongs to the acetyltransferase family. ECO subfamily.</text>
</comment>
<dbReference type="PANTHER" id="PTHR45884">
    <property type="entry name" value="N-ACETYLTRANSFERASE ECO"/>
    <property type="match status" value="1"/>
</dbReference>
<feature type="domain" description="N-acetyltransferase ESCO acetyl-transferase" evidence="14">
    <location>
        <begin position="182"/>
        <end position="239"/>
    </location>
</feature>
<feature type="domain" description="N-acetyltransferase ESCO zinc-finger" evidence="13">
    <location>
        <begin position="20"/>
        <end position="59"/>
    </location>
</feature>
<dbReference type="RefSeq" id="XP_041406381.1">
    <property type="nucleotide sequence ID" value="XM_041550447.1"/>
</dbReference>
<protein>
    <recommendedName>
        <fullName evidence="3">N-acetyltransferase ECO1</fullName>
    </recommendedName>
    <alternativeName>
        <fullName evidence="11">Establishment of cohesion protein 1</fullName>
    </alternativeName>
</protein>
<proteinExistence type="inferred from homology"/>
<feature type="compositionally biased region" description="Basic residues" evidence="12">
    <location>
        <begin position="1"/>
        <end position="16"/>
    </location>
</feature>
<sequence>MKPRNSQRSKSVRPSKKYSQSRLQLGGLNGNKLIKCAKCEMAYSPTNIEDTTAHRAFHDTYLKGRKWSQNWGSVVSIPTNSMTPPPSQHSSNERIVMIRPDHPKEVNATLDVMNIVNNELHAPHDENSFWVNEDGKGKAFLYIKDDRAVSAITIEQLDEGRGKWMLYDSKKLVPNVTPKFELGISRIWVCKSQRGNKIAMKLLETARNNMLPGKSYQKWTIAWSQPTNDGGKLASKYNAVTHKSGKLLIPCYI</sequence>
<keyword evidence="16" id="KW-1185">Reference proteome</keyword>
<dbReference type="GeneID" id="64857535"/>
<evidence type="ECO:0000256" key="9">
    <source>
        <dbReference type="ARBA" id="ARBA00023306"/>
    </source>
</evidence>
<evidence type="ECO:0000256" key="2">
    <source>
        <dbReference type="ARBA" id="ARBA00005816"/>
    </source>
</evidence>
<evidence type="ECO:0000259" key="14">
    <source>
        <dbReference type="Pfam" id="PF13880"/>
    </source>
</evidence>
<evidence type="ECO:0000256" key="10">
    <source>
        <dbReference type="ARBA" id="ARBA00023315"/>
    </source>
</evidence>
<dbReference type="GO" id="GO:0007064">
    <property type="term" value="P:mitotic sister chromatid cohesion"/>
    <property type="evidence" value="ECO:0007669"/>
    <property type="project" value="TreeGrafter"/>
</dbReference>
<dbReference type="InterPro" id="IPR028005">
    <property type="entry name" value="AcTrfase_ESCO_Znf_dom"/>
</dbReference>
<comment type="caution">
    <text evidence="15">The sequence shown here is derived from an EMBL/GenBank/DDBJ whole genome shotgun (WGS) entry which is preliminary data.</text>
</comment>
<keyword evidence="9" id="KW-0131">Cell cycle</keyword>
<dbReference type="EMBL" id="CAEFZW010000004">
    <property type="protein sequence ID" value="CAB4254537.1"/>
    <property type="molecule type" value="Genomic_DNA"/>
</dbReference>
<evidence type="ECO:0000256" key="12">
    <source>
        <dbReference type="SAM" id="MobiDB-lite"/>
    </source>
</evidence>
<keyword evidence="10" id="KW-0012">Acyltransferase</keyword>
<evidence type="ECO:0000256" key="8">
    <source>
        <dbReference type="ARBA" id="ARBA00023242"/>
    </source>
</evidence>
<evidence type="ECO:0000256" key="4">
    <source>
        <dbReference type="ARBA" id="ARBA00022679"/>
    </source>
</evidence>
<name>A0A8H2ZHI4_9SACH</name>
<dbReference type="GO" id="GO:0000785">
    <property type="term" value="C:chromatin"/>
    <property type="evidence" value="ECO:0007669"/>
    <property type="project" value="TreeGrafter"/>
</dbReference>
<keyword evidence="5" id="KW-0479">Metal-binding</keyword>
<dbReference type="AlphaFoldDB" id="A0A8H2ZHI4"/>
<dbReference type="GO" id="GO:0061733">
    <property type="term" value="F:protein-lysine-acetyltransferase activity"/>
    <property type="evidence" value="ECO:0007669"/>
    <property type="project" value="TreeGrafter"/>
</dbReference>
<gene>
    <name evidence="15" type="ORF">KABA2_04S08536</name>
</gene>
<dbReference type="PANTHER" id="PTHR45884:SF2">
    <property type="entry name" value="N-ACETYLTRANSFERASE ECO"/>
    <property type="match status" value="1"/>
</dbReference>
<dbReference type="Proteomes" id="UP000644660">
    <property type="component" value="Unassembled WGS sequence"/>
</dbReference>
<evidence type="ECO:0000256" key="3">
    <source>
        <dbReference type="ARBA" id="ARBA00022043"/>
    </source>
</evidence>
<evidence type="ECO:0000256" key="11">
    <source>
        <dbReference type="ARBA" id="ARBA00032212"/>
    </source>
</evidence>
<evidence type="ECO:0000256" key="5">
    <source>
        <dbReference type="ARBA" id="ARBA00022723"/>
    </source>
</evidence>
<evidence type="ECO:0000313" key="15">
    <source>
        <dbReference type="EMBL" id="CAB4254537.1"/>
    </source>
</evidence>
<dbReference type="OrthoDB" id="428854at2759"/>
<evidence type="ECO:0000256" key="1">
    <source>
        <dbReference type="ARBA" id="ARBA00004123"/>
    </source>
</evidence>
<organism evidence="15 16">
    <name type="scientific">Maudiozyma barnettii</name>
    <dbReference type="NCBI Taxonomy" id="61262"/>
    <lineage>
        <taxon>Eukaryota</taxon>
        <taxon>Fungi</taxon>
        <taxon>Dikarya</taxon>
        <taxon>Ascomycota</taxon>
        <taxon>Saccharomycotina</taxon>
        <taxon>Saccharomycetes</taxon>
        <taxon>Saccharomycetales</taxon>
        <taxon>Saccharomycetaceae</taxon>
        <taxon>Maudiozyma</taxon>
    </lineage>
</organism>
<comment type="subcellular location">
    <subcellularLocation>
        <location evidence="1">Nucleus</location>
    </subcellularLocation>
</comment>
<keyword evidence="7" id="KW-0862">Zinc</keyword>
<reference evidence="15 16" key="1">
    <citation type="submission" date="2020-05" db="EMBL/GenBank/DDBJ databases">
        <authorList>
            <person name="Casaregola S."/>
            <person name="Devillers H."/>
            <person name="Grondin C."/>
        </authorList>
    </citation>
    <scope>NUCLEOTIDE SEQUENCE [LARGE SCALE GENOMIC DNA]</scope>
    <source>
        <strain evidence="15 16">CLIB 1767</strain>
    </source>
</reference>
<dbReference type="GO" id="GO:0005634">
    <property type="term" value="C:nucleus"/>
    <property type="evidence" value="ECO:0007669"/>
    <property type="project" value="UniProtKB-SubCell"/>
</dbReference>
<evidence type="ECO:0000313" key="16">
    <source>
        <dbReference type="Proteomes" id="UP000644660"/>
    </source>
</evidence>
<dbReference type="GO" id="GO:0008270">
    <property type="term" value="F:zinc ion binding"/>
    <property type="evidence" value="ECO:0007669"/>
    <property type="project" value="UniProtKB-KW"/>
</dbReference>
<keyword evidence="4 15" id="KW-0808">Transferase</keyword>
<keyword evidence="8" id="KW-0539">Nucleus</keyword>
<evidence type="ECO:0000256" key="6">
    <source>
        <dbReference type="ARBA" id="ARBA00022771"/>
    </source>
</evidence>
<accession>A0A8H2ZHI4</accession>
<dbReference type="InterPro" id="IPR028009">
    <property type="entry name" value="ESCO_Acetyltransf_dom"/>
</dbReference>